<keyword evidence="3" id="KW-0012">Acyltransferase</keyword>
<dbReference type="AlphaFoldDB" id="A0A5M6AD30"/>
<protein>
    <submittedName>
        <fullName evidence="3">Acyltransferase</fullName>
    </submittedName>
</protein>
<reference evidence="3 4" key="1">
    <citation type="journal article" date="2019" name="Nat. Med.">
        <title>A library of human gut bacterial isolates paired with longitudinal multiomics data enables mechanistic microbiome research.</title>
        <authorList>
            <person name="Poyet M."/>
            <person name="Groussin M."/>
            <person name="Gibbons S.M."/>
            <person name="Avila-Pacheco J."/>
            <person name="Jiang X."/>
            <person name="Kearney S.M."/>
            <person name="Perrotta A.R."/>
            <person name="Berdy B."/>
            <person name="Zhao S."/>
            <person name="Lieberman T.D."/>
            <person name="Swanson P.K."/>
            <person name="Smith M."/>
            <person name="Roesemann S."/>
            <person name="Alexander J.E."/>
            <person name="Rich S.A."/>
            <person name="Livny J."/>
            <person name="Vlamakis H."/>
            <person name="Clish C."/>
            <person name="Bullock K."/>
            <person name="Deik A."/>
            <person name="Scott J."/>
            <person name="Pierce K.A."/>
            <person name="Xavier R.J."/>
            <person name="Alm E.J."/>
        </authorList>
    </citation>
    <scope>NUCLEOTIDE SEQUENCE [LARGE SCALE GENOMIC DNA]</scope>
    <source>
        <strain evidence="3 4">BIOML-A7</strain>
    </source>
</reference>
<feature type="transmembrane region" description="Helical" evidence="1">
    <location>
        <begin position="132"/>
        <end position="148"/>
    </location>
</feature>
<dbReference type="RefSeq" id="WP_149949627.1">
    <property type="nucleotide sequence ID" value="NZ_RCXI01000006.1"/>
</dbReference>
<evidence type="ECO:0000256" key="1">
    <source>
        <dbReference type="SAM" id="Phobius"/>
    </source>
</evidence>
<dbReference type="Pfam" id="PF01757">
    <property type="entry name" value="Acyl_transf_3"/>
    <property type="match status" value="1"/>
</dbReference>
<dbReference type="PANTHER" id="PTHR37312">
    <property type="entry name" value="MEMBRANE-BOUND ACYLTRANSFERASE YKRP-RELATED"/>
    <property type="match status" value="1"/>
</dbReference>
<feature type="transmembrane region" description="Helical" evidence="1">
    <location>
        <begin position="16"/>
        <end position="36"/>
    </location>
</feature>
<feature type="transmembrane region" description="Helical" evidence="1">
    <location>
        <begin position="256"/>
        <end position="275"/>
    </location>
</feature>
<dbReference type="EMBL" id="VVYW01000006">
    <property type="protein sequence ID" value="KAA5409630.1"/>
    <property type="molecule type" value="Genomic_DNA"/>
</dbReference>
<accession>A0A5M6AD30</accession>
<feature type="transmembrane region" description="Helical" evidence="1">
    <location>
        <begin position="281"/>
        <end position="298"/>
    </location>
</feature>
<gene>
    <name evidence="3" type="ORF">F2Y86_07940</name>
</gene>
<proteinExistence type="predicted"/>
<organism evidence="3 4">
    <name type="scientific">Bacteroides cellulosilyticus</name>
    <dbReference type="NCBI Taxonomy" id="246787"/>
    <lineage>
        <taxon>Bacteria</taxon>
        <taxon>Pseudomonadati</taxon>
        <taxon>Bacteroidota</taxon>
        <taxon>Bacteroidia</taxon>
        <taxon>Bacteroidales</taxon>
        <taxon>Bacteroidaceae</taxon>
        <taxon>Bacteroides</taxon>
    </lineage>
</organism>
<sequence>MEPSNIRNHKIDNAKGLFIILVLLAHTPPILTINNISIEFKMLIHCTIMPAFFFFSGMLSKNPIKRADKAIKNLLIPYVLFSILSVFFNQIRHGLDWNIQTFNLFLPKGFMWYLGALFWMVLLLPHIIKFRYPILIASVVSFVASLFLQDAYEYCALGIAFSMFPMFLLGYYVPVDFYQKYSKVLFFAGGVIGIIGIIALTMNGNIYFRFRPHFYHQYINEEFIKVLCFGFATLIVLMVVCVLPNKVTFLTTIGKNSILVYVFHEYIYSFIGHLFDIDNDYLDLLIATTVSILVSYFLSRHFFVTLYTNITTPINKLLLKWEQ</sequence>
<name>A0A5M6AD30_9BACE</name>
<feature type="transmembrane region" description="Helical" evidence="1">
    <location>
        <begin position="154"/>
        <end position="172"/>
    </location>
</feature>
<feature type="transmembrane region" description="Helical" evidence="1">
    <location>
        <begin position="109"/>
        <end position="125"/>
    </location>
</feature>
<dbReference type="PANTHER" id="PTHR37312:SF1">
    <property type="entry name" value="MEMBRANE-BOUND ACYLTRANSFERASE YKRP-RELATED"/>
    <property type="match status" value="1"/>
</dbReference>
<dbReference type="InterPro" id="IPR052734">
    <property type="entry name" value="Nod_factor_acetyltransferase"/>
</dbReference>
<feature type="domain" description="Acyltransferase 3" evidence="2">
    <location>
        <begin position="8"/>
        <end position="299"/>
    </location>
</feature>
<keyword evidence="1" id="KW-1133">Transmembrane helix</keyword>
<keyword evidence="1" id="KW-0472">Membrane</keyword>
<feature type="transmembrane region" description="Helical" evidence="1">
    <location>
        <begin position="223"/>
        <end position="244"/>
    </location>
</feature>
<evidence type="ECO:0000313" key="4">
    <source>
        <dbReference type="Proteomes" id="UP000325055"/>
    </source>
</evidence>
<comment type="caution">
    <text evidence="3">The sequence shown here is derived from an EMBL/GenBank/DDBJ whole genome shotgun (WGS) entry which is preliminary data.</text>
</comment>
<dbReference type="Proteomes" id="UP000325055">
    <property type="component" value="Unassembled WGS sequence"/>
</dbReference>
<feature type="transmembrane region" description="Helical" evidence="1">
    <location>
        <begin position="42"/>
        <end position="59"/>
    </location>
</feature>
<keyword evidence="3" id="KW-0808">Transferase</keyword>
<feature type="transmembrane region" description="Helical" evidence="1">
    <location>
        <begin position="184"/>
        <end position="203"/>
    </location>
</feature>
<evidence type="ECO:0000259" key="2">
    <source>
        <dbReference type="Pfam" id="PF01757"/>
    </source>
</evidence>
<feature type="transmembrane region" description="Helical" evidence="1">
    <location>
        <begin position="71"/>
        <end position="89"/>
    </location>
</feature>
<dbReference type="GO" id="GO:0016747">
    <property type="term" value="F:acyltransferase activity, transferring groups other than amino-acyl groups"/>
    <property type="evidence" value="ECO:0007669"/>
    <property type="project" value="InterPro"/>
</dbReference>
<dbReference type="InterPro" id="IPR002656">
    <property type="entry name" value="Acyl_transf_3_dom"/>
</dbReference>
<evidence type="ECO:0000313" key="3">
    <source>
        <dbReference type="EMBL" id="KAA5409630.1"/>
    </source>
</evidence>
<keyword evidence="1" id="KW-0812">Transmembrane</keyword>